<dbReference type="Proteomes" id="UP000050517">
    <property type="component" value="Unassembled WGS sequence"/>
</dbReference>
<protein>
    <recommendedName>
        <fullName evidence="4">DUF4245 domain-containing protein</fullName>
    </recommendedName>
</protein>
<organism evidence="2 3">
    <name type="scientific">Corynebacterium oculi</name>
    <dbReference type="NCBI Taxonomy" id="1544416"/>
    <lineage>
        <taxon>Bacteria</taxon>
        <taxon>Bacillati</taxon>
        <taxon>Actinomycetota</taxon>
        <taxon>Actinomycetes</taxon>
        <taxon>Mycobacteriales</taxon>
        <taxon>Corynebacteriaceae</taxon>
        <taxon>Corynebacterium</taxon>
    </lineage>
</organism>
<comment type="caution">
    <text evidence="2">The sequence shown here is derived from an EMBL/GenBank/DDBJ whole genome shotgun (WGS) entry which is preliminary data.</text>
</comment>
<feature type="region of interest" description="Disordered" evidence="1">
    <location>
        <begin position="170"/>
        <end position="189"/>
    </location>
</feature>
<evidence type="ECO:0000313" key="2">
    <source>
        <dbReference type="EMBL" id="KQB83673.1"/>
    </source>
</evidence>
<dbReference type="EMBL" id="LKST01000003">
    <property type="protein sequence ID" value="KQB83673.1"/>
    <property type="molecule type" value="Genomic_DNA"/>
</dbReference>
<dbReference type="STRING" id="1544416.Cocul_01745"/>
<reference evidence="2 3" key="1">
    <citation type="submission" date="2015-10" db="EMBL/GenBank/DDBJ databases">
        <title>Corynebacteirum lowii and Corynebacterium oculi species nova, derived from human clinical disease and and emended description of Corynebacterium mastiditis.</title>
        <authorList>
            <person name="Bernard K."/>
            <person name="Pacheco A.L."/>
            <person name="Mcdougall C."/>
            <person name="Burtx T."/>
            <person name="Weibe D."/>
            <person name="Tyler S."/>
            <person name="Olson A.B."/>
            <person name="Cnockaert M."/>
            <person name="Eguchi H."/>
            <person name="Kuwahara T."/>
            <person name="Nakayama-Imaohji H."/>
            <person name="Boudewijins M."/>
            <person name="Van Hoecke F."/>
            <person name="Bernier A.-M."/>
            <person name="Vandamme P."/>
        </authorList>
    </citation>
    <scope>NUCLEOTIDE SEQUENCE [LARGE SCALE GENOMIC DNA]</scope>
    <source>
        <strain evidence="2 3">NML 130210</strain>
    </source>
</reference>
<feature type="compositionally biased region" description="Low complexity" evidence="1">
    <location>
        <begin position="174"/>
        <end position="183"/>
    </location>
</feature>
<evidence type="ECO:0000256" key="1">
    <source>
        <dbReference type="SAM" id="MobiDB-lite"/>
    </source>
</evidence>
<dbReference type="InterPro" id="IPR025339">
    <property type="entry name" value="DUF4245"/>
</dbReference>
<sequence>MMLSLGAIVVMMVVGVGATGLCSFDPGNPENGPVPTADASAFLHMEAAGASFPVRLPEVPEGWTANSARRSLLGGQPAPVVGYITDKEGYLQLSQTDLPLAEAVRGYDGEVRDRERAIDVAGTPVEVYTSPDREVRDLWAADLGDARLLISGAATEEEFRTLIEATAKAQPLRSVSGAVGASAAEEEPR</sequence>
<evidence type="ECO:0000313" key="3">
    <source>
        <dbReference type="Proteomes" id="UP000050517"/>
    </source>
</evidence>
<proteinExistence type="predicted"/>
<name>A0A0Q0YC46_9CORY</name>
<keyword evidence="3" id="KW-1185">Reference proteome</keyword>
<dbReference type="AlphaFoldDB" id="A0A0Q0YC46"/>
<dbReference type="Pfam" id="PF14030">
    <property type="entry name" value="DUF4245"/>
    <property type="match status" value="1"/>
</dbReference>
<gene>
    <name evidence="2" type="ORF">Cocul_01745</name>
</gene>
<accession>A0A0Q0YC46</accession>
<evidence type="ECO:0008006" key="4">
    <source>
        <dbReference type="Google" id="ProtNLM"/>
    </source>
</evidence>